<keyword evidence="1" id="KW-0788">Thiol protease</keyword>
<evidence type="ECO:0000313" key="4">
    <source>
        <dbReference type="EMBL" id="OCF51652.1"/>
    </source>
</evidence>
<feature type="active site" evidence="1">
    <location>
        <position position="213"/>
    </location>
</feature>
<reference evidence="4" key="1">
    <citation type="submission" date="2013-07" db="EMBL/GenBank/DDBJ databases">
        <title>The Genome Sequence of Cryptococcus pinus CBS10737.</title>
        <authorList>
            <consortium name="The Broad Institute Genome Sequencing Platform"/>
            <person name="Cuomo C."/>
            <person name="Litvintseva A."/>
            <person name="Chen Y."/>
            <person name="Heitman J."/>
            <person name="Sun S."/>
            <person name="Springer D."/>
            <person name="Dromer F."/>
            <person name="Young S.K."/>
            <person name="Zeng Q."/>
            <person name="Gargeya S."/>
            <person name="Fitzgerald M."/>
            <person name="Abouelleil A."/>
            <person name="Alvarado L."/>
            <person name="Berlin A.M."/>
            <person name="Chapman S.B."/>
            <person name="Dewar J."/>
            <person name="Goldberg J."/>
            <person name="Griggs A."/>
            <person name="Gujja S."/>
            <person name="Hansen M."/>
            <person name="Howarth C."/>
            <person name="Imamovic A."/>
            <person name="Larimer J."/>
            <person name="McCowan C."/>
            <person name="Murphy C."/>
            <person name="Pearson M."/>
            <person name="Priest M."/>
            <person name="Roberts A."/>
            <person name="Saif S."/>
            <person name="Shea T."/>
            <person name="Sykes S."/>
            <person name="Wortman J."/>
            <person name="Nusbaum C."/>
            <person name="Birren B."/>
        </authorList>
    </citation>
    <scope>NUCLEOTIDE SEQUENCE [LARGE SCALE GENOMIC DNA]</scope>
    <source>
        <strain evidence="4">CBS 10737</strain>
    </source>
</reference>
<feature type="signal peptide" evidence="2">
    <location>
        <begin position="1"/>
        <end position="19"/>
    </location>
</feature>
<dbReference type="STRING" id="1296096.A0A1B9I7U1"/>
<dbReference type="GO" id="GO:0004198">
    <property type="term" value="F:calcium-dependent cysteine-type endopeptidase activity"/>
    <property type="evidence" value="ECO:0007669"/>
    <property type="project" value="InterPro"/>
</dbReference>
<dbReference type="GeneID" id="30170736"/>
<keyword evidence="1" id="KW-0378">Hydrolase</keyword>
<reference evidence="5" key="2">
    <citation type="submission" date="2013-07" db="EMBL/GenBank/DDBJ databases">
        <authorList>
            <consortium name="The Broad Institute Genome Sequencing Platform"/>
            <person name="Cuomo C."/>
            <person name="Litvintseva A."/>
            <person name="Chen Y."/>
            <person name="Heitman J."/>
            <person name="Sun S."/>
            <person name="Springer D."/>
            <person name="Dromer F."/>
            <person name="Young S.K."/>
            <person name="Zeng Q."/>
            <person name="Gargeya S."/>
            <person name="Fitzgerald M."/>
            <person name="Abouelleil A."/>
            <person name="Alvarado L."/>
            <person name="Berlin A.M."/>
            <person name="Chapman S.B."/>
            <person name="Dewar J."/>
            <person name="Goldberg J."/>
            <person name="Griggs A."/>
            <person name="Gujja S."/>
            <person name="Hansen M."/>
            <person name="Howarth C."/>
            <person name="Imamovic A."/>
            <person name="Larimer J."/>
            <person name="McCowan C."/>
            <person name="Murphy C."/>
            <person name="Pearson M."/>
            <person name="Priest M."/>
            <person name="Roberts A."/>
            <person name="Saif S."/>
            <person name="Shea T."/>
            <person name="Sykes S."/>
            <person name="Wortman J."/>
            <person name="Nusbaum C."/>
            <person name="Birren B."/>
        </authorList>
    </citation>
    <scope>NUCLEOTIDE SEQUENCE</scope>
    <source>
        <strain evidence="5">CBS 10737</strain>
    </source>
</reference>
<dbReference type="AlphaFoldDB" id="A0A1B9I7U1"/>
<feature type="active site" evidence="1">
    <location>
        <position position="63"/>
    </location>
</feature>
<dbReference type="Proteomes" id="UP000094020">
    <property type="component" value="Chromosome 6"/>
</dbReference>
<feature type="chain" id="PRO_5008628419" description="Calpain catalytic domain-containing protein" evidence="2">
    <location>
        <begin position="20"/>
        <end position="264"/>
    </location>
</feature>
<feature type="domain" description="Calpain catalytic" evidence="3">
    <location>
        <begin position="38"/>
        <end position="241"/>
    </location>
</feature>
<keyword evidence="1" id="KW-0645">Protease</keyword>
<dbReference type="Pfam" id="PF00648">
    <property type="entry name" value="Peptidase_C2"/>
    <property type="match status" value="1"/>
</dbReference>
<dbReference type="SUPFAM" id="SSF54001">
    <property type="entry name" value="Cysteine proteinases"/>
    <property type="match status" value="1"/>
</dbReference>
<protein>
    <recommendedName>
        <fullName evidence="3">Calpain catalytic domain-containing protein</fullName>
    </recommendedName>
</protein>
<gene>
    <name evidence="4" type="ORF">I206_02367</name>
    <name evidence="5" type="ORF">I206_104828</name>
</gene>
<accession>A0A1B9I7U1</accession>
<reference evidence="5" key="4">
    <citation type="submission" date="2024-02" db="EMBL/GenBank/DDBJ databases">
        <title>Comparative genomics of Cryptococcus and Kwoniella reveals pathogenesis evolution and contrasting modes of karyotype evolution via chromosome fusion or intercentromeric recombination.</title>
        <authorList>
            <person name="Coelho M.A."/>
            <person name="David-Palma M."/>
            <person name="Shea T."/>
            <person name="Bowers K."/>
            <person name="McGinley-Smith S."/>
            <person name="Mohammad A.W."/>
            <person name="Gnirke A."/>
            <person name="Yurkov A.M."/>
            <person name="Nowrousian M."/>
            <person name="Sun S."/>
            <person name="Cuomo C.A."/>
            <person name="Heitman J."/>
        </authorList>
    </citation>
    <scope>NUCLEOTIDE SEQUENCE</scope>
    <source>
        <strain evidence="5">CBS 10737</strain>
    </source>
</reference>
<dbReference type="GO" id="GO:0006508">
    <property type="term" value="P:proteolysis"/>
    <property type="evidence" value="ECO:0007669"/>
    <property type="project" value="UniProtKB-KW"/>
</dbReference>
<feature type="active site" evidence="1">
    <location>
        <position position="234"/>
    </location>
</feature>
<evidence type="ECO:0000313" key="6">
    <source>
        <dbReference type="Proteomes" id="UP000094020"/>
    </source>
</evidence>
<proteinExistence type="predicted"/>
<evidence type="ECO:0000259" key="3">
    <source>
        <dbReference type="PROSITE" id="PS50203"/>
    </source>
</evidence>
<dbReference type="PROSITE" id="PS50203">
    <property type="entry name" value="CALPAIN_CAT"/>
    <property type="match status" value="1"/>
</dbReference>
<dbReference type="InterPro" id="IPR038765">
    <property type="entry name" value="Papain-like_cys_pep_sf"/>
</dbReference>
<dbReference type="OrthoDB" id="424753at2759"/>
<reference evidence="4" key="3">
    <citation type="submission" date="2016-07" db="EMBL/GenBank/DDBJ databases">
        <title>Evolution of pathogenesis and genome organization in the Tremellales.</title>
        <authorList>
            <person name="Cuomo C."/>
            <person name="Litvintseva A."/>
            <person name="Heitman J."/>
            <person name="Chen Y."/>
            <person name="Sun S."/>
            <person name="Springer D."/>
            <person name="Dromer F."/>
            <person name="Young S."/>
            <person name="Zeng Q."/>
            <person name="Chapman S."/>
            <person name="Gujja S."/>
            <person name="Saif S."/>
            <person name="Birren B."/>
        </authorList>
    </citation>
    <scope>NUCLEOTIDE SEQUENCE</scope>
    <source>
        <strain evidence="4">CBS 10737</strain>
    </source>
</reference>
<dbReference type="KEGG" id="kpin:30170736"/>
<dbReference type="EMBL" id="KV700115">
    <property type="protein sequence ID" value="OCF51652.1"/>
    <property type="molecule type" value="Genomic_DNA"/>
</dbReference>
<sequence length="264" mass="28843">MFLGTTTFVICTLASTILAGPIAKPVGILPGQEEASKDLIAEPLWSKDGPVLTDILQGPDGECWFQAGLISLVKCNQHAITNIVKDTGIGKGENGADTDKAEVKLYTKDYELKVFEVKHQSSIGGTVGELPTWWPAAMKRAAMKMGGYKGLHENSIGAGFPSDALKMLTGKKTMILDSGSFDKVQIWSWIQHSNDTPMIITTKSKTSKLVKGHAYVIMSYGGDGPENATLRLRNPWEGITWHDLDEIYKDISQISTLDEFRSIP</sequence>
<evidence type="ECO:0000256" key="1">
    <source>
        <dbReference type="PROSITE-ProRule" id="PRU00239"/>
    </source>
</evidence>
<keyword evidence="6" id="KW-1185">Reference proteome</keyword>
<name>A0A1B9I7U1_9TREE</name>
<evidence type="ECO:0000313" key="5">
    <source>
        <dbReference type="EMBL" id="WWC70876.1"/>
    </source>
</evidence>
<organism evidence="4">
    <name type="scientific">Kwoniella pini CBS 10737</name>
    <dbReference type="NCBI Taxonomy" id="1296096"/>
    <lineage>
        <taxon>Eukaryota</taxon>
        <taxon>Fungi</taxon>
        <taxon>Dikarya</taxon>
        <taxon>Basidiomycota</taxon>
        <taxon>Agaricomycotina</taxon>
        <taxon>Tremellomycetes</taxon>
        <taxon>Tremellales</taxon>
        <taxon>Cryptococcaceae</taxon>
        <taxon>Kwoniella</taxon>
    </lineage>
</organism>
<keyword evidence="2" id="KW-0732">Signal</keyword>
<dbReference type="RefSeq" id="XP_019012871.1">
    <property type="nucleotide sequence ID" value="XM_019154131.1"/>
</dbReference>
<evidence type="ECO:0000256" key="2">
    <source>
        <dbReference type="SAM" id="SignalP"/>
    </source>
</evidence>
<dbReference type="EMBL" id="CP144524">
    <property type="protein sequence ID" value="WWC70876.1"/>
    <property type="molecule type" value="Genomic_DNA"/>
</dbReference>
<dbReference type="InterPro" id="IPR001300">
    <property type="entry name" value="Peptidase_C2_calpain_cat"/>
</dbReference>